<evidence type="ECO:0000313" key="3">
    <source>
        <dbReference type="Proteomes" id="UP000036834"/>
    </source>
</evidence>
<name>A0A0K9YYH1_9BACL</name>
<dbReference type="InterPro" id="IPR021146">
    <property type="entry name" value="Phage_gp6-like_head-tail"/>
</dbReference>
<organism evidence="2 3">
    <name type="scientific">Brevibacillus reuszeri</name>
    <dbReference type="NCBI Taxonomy" id="54915"/>
    <lineage>
        <taxon>Bacteria</taxon>
        <taxon>Bacillati</taxon>
        <taxon>Bacillota</taxon>
        <taxon>Bacilli</taxon>
        <taxon>Bacillales</taxon>
        <taxon>Paenibacillaceae</taxon>
        <taxon>Brevibacillus</taxon>
    </lineage>
</organism>
<dbReference type="STRING" id="54915.ADS79_07455"/>
<evidence type="ECO:0008006" key="5">
    <source>
        <dbReference type="Google" id="ProtNLM"/>
    </source>
</evidence>
<dbReference type="Pfam" id="PF05135">
    <property type="entry name" value="Phage_connect_1"/>
    <property type="match status" value="1"/>
</dbReference>
<evidence type="ECO:0000313" key="1">
    <source>
        <dbReference type="EMBL" id="GED69396.1"/>
    </source>
</evidence>
<sequence>MLASLDRAKRVMQIPTEDTSMDETLSLLIAAASQAIENHCKRSFRKKLYTERMSGYPSLYLNLRNYPIHHIEEVRADQILGDYEEIGDGRLYREWGWPIGEHNISVTYLGGYVLPSEATKEEPRTLPESIELACLLYIQMIGRNPGAKSERVGDISVTYSDDSEALPAPVAALLTPYVGRWV</sequence>
<evidence type="ECO:0000313" key="2">
    <source>
        <dbReference type="EMBL" id="KNB73763.1"/>
    </source>
</evidence>
<dbReference type="Proteomes" id="UP000319578">
    <property type="component" value="Unassembled WGS sequence"/>
</dbReference>
<dbReference type="EMBL" id="LGIQ01000005">
    <property type="protein sequence ID" value="KNB73763.1"/>
    <property type="molecule type" value="Genomic_DNA"/>
</dbReference>
<dbReference type="AlphaFoldDB" id="A0A0K9YYH1"/>
<keyword evidence="4" id="KW-1185">Reference proteome</keyword>
<dbReference type="OrthoDB" id="2664490at2"/>
<dbReference type="SUPFAM" id="SSF116915">
    <property type="entry name" value="Hypothetical protein YqbG"/>
    <property type="match status" value="1"/>
</dbReference>
<protein>
    <recommendedName>
        <fullName evidence="5">Phage gp6-like head-tail connector protein</fullName>
    </recommendedName>
</protein>
<proteinExistence type="predicted"/>
<dbReference type="PATRIC" id="fig|54915.3.peg.6924"/>
<dbReference type="Gene3D" id="1.10.3230.30">
    <property type="entry name" value="Phage gp6-like head-tail connector protein"/>
    <property type="match status" value="1"/>
</dbReference>
<evidence type="ECO:0000313" key="4">
    <source>
        <dbReference type="Proteomes" id="UP000319578"/>
    </source>
</evidence>
<dbReference type="EMBL" id="BJON01000012">
    <property type="protein sequence ID" value="GED69396.1"/>
    <property type="molecule type" value="Genomic_DNA"/>
</dbReference>
<comment type="caution">
    <text evidence="2">The sequence shown here is derived from an EMBL/GenBank/DDBJ whole genome shotgun (WGS) entry which is preliminary data.</text>
</comment>
<accession>A0A0K9YYH1</accession>
<reference evidence="1 4" key="3">
    <citation type="submission" date="2019-06" db="EMBL/GenBank/DDBJ databases">
        <title>Whole genome shotgun sequence of Brevibacillus reuszeri NBRC 15719.</title>
        <authorList>
            <person name="Hosoyama A."/>
            <person name="Uohara A."/>
            <person name="Ohji S."/>
            <person name="Ichikawa N."/>
        </authorList>
    </citation>
    <scope>NUCLEOTIDE SEQUENCE [LARGE SCALE GENOMIC DNA]</scope>
    <source>
        <strain evidence="1 4">NBRC 15719</strain>
    </source>
</reference>
<gene>
    <name evidence="2" type="ORF">ADS79_07455</name>
    <name evidence="1" type="ORF">BRE01_30980</name>
</gene>
<dbReference type="Proteomes" id="UP000036834">
    <property type="component" value="Unassembled WGS sequence"/>
</dbReference>
<reference evidence="3" key="1">
    <citation type="submission" date="2015-07" db="EMBL/GenBank/DDBJ databases">
        <title>Genome sequencing project for genomic taxonomy and phylogenomics of Bacillus-like bacteria.</title>
        <authorList>
            <person name="Liu B."/>
            <person name="Wang J."/>
            <person name="Zhu Y."/>
            <person name="Liu G."/>
            <person name="Chen Q."/>
            <person name="Chen Z."/>
            <person name="Lan J."/>
            <person name="Che J."/>
            <person name="Ge C."/>
            <person name="Shi H."/>
            <person name="Pan Z."/>
            <person name="Liu X."/>
        </authorList>
    </citation>
    <scope>NUCLEOTIDE SEQUENCE [LARGE SCALE GENOMIC DNA]</scope>
    <source>
        <strain evidence="3">DSM 9887</strain>
    </source>
</reference>
<reference evidence="2" key="2">
    <citation type="submission" date="2015-07" db="EMBL/GenBank/DDBJ databases">
        <title>MeaNS - Measles Nucleotide Surveillance Program.</title>
        <authorList>
            <person name="Tran T."/>
            <person name="Druce J."/>
        </authorList>
    </citation>
    <scope>NUCLEOTIDE SEQUENCE</scope>
    <source>
        <strain evidence="2">DSM 9887</strain>
    </source>
</reference>
<dbReference type="RefSeq" id="WP_049737770.1">
    <property type="nucleotide sequence ID" value="NZ_BJON01000012.1"/>
</dbReference>
<dbReference type="InterPro" id="IPR036558">
    <property type="entry name" value="YqbG-like_sf"/>
</dbReference>